<feature type="compositionally biased region" description="Basic and acidic residues" evidence="2">
    <location>
        <begin position="569"/>
        <end position="583"/>
    </location>
</feature>
<dbReference type="GO" id="GO:0005634">
    <property type="term" value="C:nucleus"/>
    <property type="evidence" value="ECO:0007669"/>
    <property type="project" value="TreeGrafter"/>
</dbReference>
<evidence type="ECO:0000256" key="2">
    <source>
        <dbReference type="SAM" id="MobiDB-lite"/>
    </source>
</evidence>
<dbReference type="InterPro" id="IPR012337">
    <property type="entry name" value="RNaseH-like_sf"/>
</dbReference>
<dbReference type="InterPro" id="IPR036397">
    <property type="entry name" value="RNaseH_sf"/>
</dbReference>
<accession>A0A6A6ZZM1</accession>
<gene>
    <name evidence="4" type="ORF">CC86DRAFT_27947</name>
</gene>
<dbReference type="Proteomes" id="UP000799424">
    <property type="component" value="Unassembled WGS sequence"/>
</dbReference>
<feature type="region of interest" description="Disordered" evidence="2">
    <location>
        <begin position="20"/>
        <end position="89"/>
    </location>
</feature>
<evidence type="ECO:0000313" key="5">
    <source>
        <dbReference type="Proteomes" id="UP000799424"/>
    </source>
</evidence>
<evidence type="ECO:0000259" key="3">
    <source>
        <dbReference type="Pfam" id="PF21762"/>
    </source>
</evidence>
<protein>
    <recommendedName>
        <fullName evidence="3">Gfd2/YDR514C-like C-terminal domain-containing protein</fullName>
    </recommendedName>
</protein>
<name>A0A6A6ZZM1_9PLEO</name>
<proteinExistence type="predicted"/>
<evidence type="ECO:0000256" key="1">
    <source>
        <dbReference type="SAM" id="Coils"/>
    </source>
</evidence>
<dbReference type="Pfam" id="PF21762">
    <property type="entry name" value="DEDDh_C"/>
    <property type="match status" value="1"/>
</dbReference>
<feature type="region of interest" description="Disordered" evidence="2">
    <location>
        <begin position="568"/>
        <end position="615"/>
    </location>
</feature>
<keyword evidence="1" id="KW-0175">Coiled coil</keyword>
<reference evidence="4" key="1">
    <citation type="journal article" date="2020" name="Stud. Mycol.">
        <title>101 Dothideomycetes genomes: a test case for predicting lifestyles and emergence of pathogens.</title>
        <authorList>
            <person name="Haridas S."/>
            <person name="Albert R."/>
            <person name="Binder M."/>
            <person name="Bloem J."/>
            <person name="Labutti K."/>
            <person name="Salamov A."/>
            <person name="Andreopoulos B."/>
            <person name="Baker S."/>
            <person name="Barry K."/>
            <person name="Bills G."/>
            <person name="Bluhm B."/>
            <person name="Cannon C."/>
            <person name="Castanera R."/>
            <person name="Culley D."/>
            <person name="Daum C."/>
            <person name="Ezra D."/>
            <person name="Gonzalez J."/>
            <person name="Henrissat B."/>
            <person name="Kuo A."/>
            <person name="Liang C."/>
            <person name="Lipzen A."/>
            <person name="Lutzoni F."/>
            <person name="Magnuson J."/>
            <person name="Mondo S."/>
            <person name="Nolan M."/>
            <person name="Ohm R."/>
            <person name="Pangilinan J."/>
            <person name="Park H.-J."/>
            <person name="Ramirez L."/>
            <person name="Alfaro M."/>
            <person name="Sun H."/>
            <person name="Tritt A."/>
            <person name="Yoshinaga Y."/>
            <person name="Zwiers L.-H."/>
            <person name="Turgeon B."/>
            <person name="Goodwin S."/>
            <person name="Spatafora J."/>
            <person name="Crous P."/>
            <person name="Grigoriev I."/>
        </authorList>
    </citation>
    <scope>NUCLEOTIDE SEQUENCE</scope>
    <source>
        <strain evidence="4">CBS 113818</strain>
    </source>
</reference>
<dbReference type="GO" id="GO:0003676">
    <property type="term" value="F:nucleic acid binding"/>
    <property type="evidence" value="ECO:0007669"/>
    <property type="project" value="InterPro"/>
</dbReference>
<dbReference type="OrthoDB" id="5953249at2759"/>
<feature type="coiled-coil region" evidence="1">
    <location>
        <begin position="276"/>
        <end position="303"/>
    </location>
</feature>
<dbReference type="PANTHER" id="PTHR28083:SF1">
    <property type="entry name" value="GOOD FOR FULL DBP5 ACTIVITY PROTEIN 2"/>
    <property type="match status" value="1"/>
</dbReference>
<dbReference type="InterPro" id="IPR040151">
    <property type="entry name" value="Gfd2/YDR514C-like"/>
</dbReference>
<feature type="domain" description="Gfd2/YDR514C-like C-terminal" evidence="3">
    <location>
        <begin position="352"/>
        <end position="554"/>
    </location>
</feature>
<dbReference type="Gene3D" id="3.30.420.10">
    <property type="entry name" value="Ribonuclease H-like superfamily/Ribonuclease H"/>
    <property type="match status" value="1"/>
</dbReference>
<sequence length="615" mass="68485">MASTSRLRLEQLRKLVQANIDALPDRPVSPEPAAVLDDDASGGVSLEGLSLENEPPQATASSKQLPVDPPIKTAPVPTDSAASIIPTQAPPNPDRRFVWVEGAVSSWNLGNMEKSTSTLPASGLHRGDLAPAHYPFTPILPLSKYPYKFCNPAQSQDITEAAFDKGQFWRREWDLYYTYDIDSNNPVILVRETQVQDLLDEINKKLNLVLRITDAQREDALVIRFPNHPACLPRYLGRSDSRDAYDSMVNNAPDSQFIALGERRFGPPDSVTLEDFRQIMADISELQKNKNKAKRETKHVDRMGRQLSMINQFKRAERCLGFHPGEGTASSVNPKAIDPSCPAPFAFDQDVVFVAVDLEAYERDHNRITEVGIATLDTRDLIGVAPGPDGECWRGKIKARHFRINENKHLVNRDFCAGHPDGFEFGESTFVGLKEAPQHVAAVFNPPFGVHATNTPVELIHDMLNRIDLTEKRNIIFLGHDTLTDVKYLQQLGYDPLKNNNIIEAMDTAKIYQAWRRELQPTSLGRILLYFDIIGWKLHNAGNDAVYTVQVMLATCVREATIRGSPELNDMRAKDKATREAAARENAVQRAKEDADGWSDNEAAGDGGPPVPLTL</sequence>
<dbReference type="InterPro" id="IPR048519">
    <property type="entry name" value="Gfd2/YDR514C-like_C"/>
</dbReference>
<dbReference type="AlphaFoldDB" id="A0A6A6ZZM1"/>
<dbReference type="EMBL" id="MU006226">
    <property type="protein sequence ID" value="KAF2826313.1"/>
    <property type="molecule type" value="Genomic_DNA"/>
</dbReference>
<keyword evidence="5" id="KW-1185">Reference proteome</keyword>
<dbReference type="PANTHER" id="PTHR28083">
    <property type="entry name" value="GOOD FOR FULL DBP5 ACTIVITY PROTEIN 2"/>
    <property type="match status" value="1"/>
</dbReference>
<organism evidence="4 5">
    <name type="scientific">Ophiobolus disseminans</name>
    <dbReference type="NCBI Taxonomy" id="1469910"/>
    <lineage>
        <taxon>Eukaryota</taxon>
        <taxon>Fungi</taxon>
        <taxon>Dikarya</taxon>
        <taxon>Ascomycota</taxon>
        <taxon>Pezizomycotina</taxon>
        <taxon>Dothideomycetes</taxon>
        <taxon>Pleosporomycetidae</taxon>
        <taxon>Pleosporales</taxon>
        <taxon>Pleosporineae</taxon>
        <taxon>Phaeosphaeriaceae</taxon>
        <taxon>Ophiobolus</taxon>
    </lineage>
</organism>
<dbReference type="SUPFAM" id="SSF53098">
    <property type="entry name" value="Ribonuclease H-like"/>
    <property type="match status" value="1"/>
</dbReference>
<evidence type="ECO:0000313" key="4">
    <source>
        <dbReference type="EMBL" id="KAF2826313.1"/>
    </source>
</evidence>